<proteinExistence type="predicted"/>
<dbReference type="AlphaFoldDB" id="A0A1H6UHR4"/>
<dbReference type="OrthoDB" id="7061039at2"/>
<keyword evidence="2" id="KW-1185">Reference proteome</keyword>
<dbReference type="EMBL" id="FNYH01000014">
    <property type="protein sequence ID" value="SEI87332.1"/>
    <property type="molecule type" value="Genomic_DNA"/>
</dbReference>
<dbReference type="RefSeq" id="WP_093311939.1">
    <property type="nucleotide sequence ID" value="NZ_FNYH01000014.1"/>
</dbReference>
<name>A0A1H6UHR4_9GAMM</name>
<organism evidence="1 2">
    <name type="scientific">Allopseudospirillum japonicum</name>
    <dbReference type="NCBI Taxonomy" id="64971"/>
    <lineage>
        <taxon>Bacteria</taxon>
        <taxon>Pseudomonadati</taxon>
        <taxon>Pseudomonadota</taxon>
        <taxon>Gammaproteobacteria</taxon>
        <taxon>Oceanospirillales</taxon>
        <taxon>Oceanospirillaceae</taxon>
        <taxon>Allopseudospirillum</taxon>
    </lineage>
</organism>
<sequence>MANNNASSGHKLGQLVGDWFEEHFVFPLLQTVGEKLNLFVDSRFVERTARAGKILWNDIDGNAVDYDAVLELGGTSETRGVPVAFIECFWRRGSRHSKDKARDDSGKLLPMKDTYPTARFLGIVSAGDFTNPARELVRTRGIDLFYIPKAKIVQAFADCGLVVDYPDKLAEEQKSELVNNFENGFTPEKKIEVKNKLHDLVGITAINGYVDRVRSTLSALPQEIRFILRHDSQPISFESVVEASEFLESPSFKMDSPIETYIYEVTYTDGSEFIKEVDTLEELRSLHDEIQLLEKHMRELLV</sequence>
<evidence type="ECO:0000313" key="1">
    <source>
        <dbReference type="EMBL" id="SEI87332.1"/>
    </source>
</evidence>
<evidence type="ECO:0008006" key="3">
    <source>
        <dbReference type="Google" id="ProtNLM"/>
    </source>
</evidence>
<dbReference type="STRING" id="64971.SAMN05421831_11444"/>
<gene>
    <name evidence="1" type="ORF">SAMN05421831_11444</name>
</gene>
<accession>A0A1H6UHR4</accession>
<protein>
    <recommendedName>
        <fullName evidence="3">Restriction endonuclease</fullName>
    </recommendedName>
</protein>
<reference evidence="2" key="1">
    <citation type="submission" date="2016-10" db="EMBL/GenBank/DDBJ databases">
        <authorList>
            <person name="Varghese N."/>
            <person name="Submissions S."/>
        </authorList>
    </citation>
    <scope>NUCLEOTIDE SEQUENCE [LARGE SCALE GENOMIC DNA]</scope>
    <source>
        <strain evidence="2">DSM 7165</strain>
    </source>
</reference>
<dbReference type="Proteomes" id="UP000242999">
    <property type="component" value="Unassembled WGS sequence"/>
</dbReference>
<evidence type="ECO:0000313" key="2">
    <source>
        <dbReference type="Proteomes" id="UP000242999"/>
    </source>
</evidence>